<evidence type="ECO:0000313" key="1">
    <source>
        <dbReference type="EMBL" id="QUC23125.1"/>
    </source>
</evidence>
<dbReference type="RefSeq" id="XP_043000798.1">
    <property type="nucleotide sequence ID" value="XM_043144863.1"/>
</dbReference>
<evidence type="ECO:0000313" key="2">
    <source>
        <dbReference type="Proteomes" id="UP000027002"/>
    </source>
</evidence>
<name>A0A8E5HWX3_USTVR</name>
<dbReference type="GeneID" id="66068143"/>
<proteinExistence type="predicted"/>
<keyword evidence="2" id="KW-1185">Reference proteome</keyword>
<accession>A0A8E5HWX3</accession>
<organism evidence="1 2">
    <name type="scientific">Ustilaginoidea virens</name>
    <name type="common">Rice false smut fungus</name>
    <name type="synonym">Villosiclava virens</name>
    <dbReference type="NCBI Taxonomy" id="1159556"/>
    <lineage>
        <taxon>Eukaryota</taxon>
        <taxon>Fungi</taxon>
        <taxon>Dikarya</taxon>
        <taxon>Ascomycota</taxon>
        <taxon>Pezizomycotina</taxon>
        <taxon>Sordariomycetes</taxon>
        <taxon>Hypocreomycetidae</taxon>
        <taxon>Hypocreales</taxon>
        <taxon>Clavicipitaceae</taxon>
        <taxon>Ustilaginoidea</taxon>
    </lineage>
</organism>
<protein>
    <submittedName>
        <fullName evidence="1">Uncharacterized protein</fullName>
    </submittedName>
</protein>
<dbReference type="KEGG" id="uvi:66068143"/>
<sequence length="160" mass="17683">MGGRFPLVTFVPVTIWFYRRRPSEISNKSDAASDSREGASQEAAILPSFTTSKATGFCYERNTRVLVACTPSDTCGEARPTRHYAGNACYTYTQYSSTCRDDSRLDRWCRNVAHVRHGVLPKMAKARAEEARGQMADAGSGVTIYTVFDMSAATHLELPV</sequence>
<dbReference type="Proteomes" id="UP000027002">
    <property type="component" value="Chromosome 6"/>
</dbReference>
<dbReference type="EMBL" id="CP072758">
    <property type="protein sequence ID" value="QUC23125.1"/>
    <property type="molecule type" value="Genomic_DNA"/>
</dbReference>
<reference evidence="1" key="1">
    <citation type="submission" date="2020-03" db="EMBL/GenBank/DDBJ databases">
        <title>A mixture of massive structural variations and highly conserved coding sequences in Ustilaginoidea virens genome.</title>
        <authorList>
            <person name="Zhang K."/>
            <person name="Zhao Z."/>
            <person name="Zhang Z."/>
            <person name="Li Y."/>
            <person name="Hsiang T."/>
            <person name="Sun W."/>
        </authorList>
    </citation>
    <scope>NUCLEOTIDE SEQUENCE</scope>
    <source>
        <strain evidence="1">UV-8b</strain>
    </source>
</reference>
<gene>
    <name evidence="1" type="ORF">UV8b_07366</name>
</gene>
<dbReference type="AlphaFoldDB" id="A0A8E5HWX3"/>